<dbReference type="SUPFAM" id="SSF46894">
    <property type="entry name" value="C-terminal effector domain of the bipartite response regulators"/>
    <property type="match status" value="1"/>
</dbReference>
<dbReference type="Gene3D" id="1.10.10.10">
    <property type="entry name" value="Winged helix-like DNA-binding domain superfamily/Winged helix DNA-binding domain"/>
    <property type="match status" value="1"/>
</dbReference>
<keyword evidence="1 5" id="KW-0238">DNA-binding</keyword>
<dbReference type="InterPro" id="IPR011006">
    <property type="entry name" value="CheY-like_superfamily"/>
</dbReference>
<evidence type="ECO:0000313" key="6">
    <source>
        <dbReference type="Proteomes" id="UP000618591"/>
    </source>
</evidence>
<evidence type="ECO:0000259" key="4">
    <source>
        <dbReference type="PROSITE" id="PS50110"/>
    </source>
</evidence>
<keyword evidence="6" id="KW-1185">Reference proteome</keyword>
<dbReference type="PRINTS" id="PR00038">
    <property type="entry name" value="HTHLUXR"/>
</dbReference>
<dbReference type="PANTHER" id="PTHR43214:SF44">
    <property type="entry name" value="TWO-COMPONENT RESPONSE REGULATOR"/>
    <property type="match status" value="1"/>
</dbReference>
<comment type="caution">
    <text evidence="5">The sequence shown here is derived from an EMBL/GenBank/DDBJ whole genome shotgun (WGS) entry which is preliminary data.</text>
</comment>
<feature type="modified residue" description="4-aspartylphosphate" evidence="2">
    <location>
        <position position="61"/>
    </location>
</feature>
<dbReference type="Gene3D" id="3.40.50.2300">
    <property type="match status" value="1"/>
</dbReference>
<evidence type="ECO:0000313" key="5">
    <source>
        <dbReference type="EMBL" id="GGA42937.1"/>
    </source>
</evidence>
<dbReference type="InterPro" id="IPR001789">
    <property type="entry name" value="Sig_transdc_resp-reg_receiver"/>
</dbReference>
<dbReference type="GO" id="GO:0003677">
    <property type="term" value="F:DNA binding"/>
    <property type="evidence" value="ECO:0007669"/>
    <property type="project" value="UniProtKB-KW"/>
</dbReference>
<keyword evidence="2" id="KW-0597">Phosphoprotein</keyword>
<dbReference type="Pfam" id="PF00072">
    <property type="entry name" value="Response_reg"/>
    <property type="match status" value="1"/>
</dbReference>
<reference evidence="6" key="1">
    <citation type="journal article" date="2019" name="Int. J. Syst. Evol. Microbiol.">
        <title>The Global Catalogue of Microorganisms (GCM) 10K type strain sequencing project: providing services to taxonomists for standard genome sequencing and annotation.</title>
        <authorList>
            <consortium name="The Broad Institute Genomics Platform"/>
            <consortium name="The Broad Institute Genome Sequencing Center for Infectious Disease"/>
            <person name="Wu L."/>
            <person name="Ma J."/>
        </authorList>
    </citation>
    <scope>NUCLEOTIDE SEQUENCE [LARGE SCALE GENOMIC DNA]</scope>
    <source>
        <strain evidence="6">CGMCC 1.10106</strain>
    </source>
</reference>
<protein>
    <submittedName>
        <fullName evidence="5">DNA-binding response regulator</fullName>
    </submittedName>
</protein>
<dbReference type="PROSITE" id="PS50043">
    <property type="entry name" value="HTH_LUXR_2"/>
    <property type="match status" value="1"/>
</dbReference>
<evidence type="ECO:0000259" key="3">
    <source>
        <dbReference type="PROSITE" id="PS50043"/>
    </source>
</evidence>
<dbReference type="CDD" id="cd06170">
    <property type="entry name" value="LuxR_C_like"/>
    <property type="match status" value="1"/>
</dbReference>
<dbReference type="InterPro" id="IPR000792">
    <property type="entry name" value="Tscrpt_reg_LuxR_C"/>
</dbReference>
<dbReference type="SMART" id="SM00421">
    <property type="entry name" value="HTH_LUXR"/>
    <property type="match status" value="1"/>
</dbReference>
<dbReference type="InterPro" id="IPR039420">
    <property type="entry name" value="WalR-like"/>
</dbReference>
<dbReference type="RefSeq" id="WP_188445919.1">
    <property type="nucleotide sequence ID" value="NZ_BMDW01000005.1"/>
</dbReference>
<organism evidence="5 6">
    <name type="scientific">Sphingomonas psychrolutea</name>
    <dbReference type="NCBI Taxonomy" id="1259676"/>
    <lineage>
        <taxon>Bacteria</taxon>
        <taxon>Pseudomonadati</taxon>
        <taxon>Pseudomonadota</taxon>
        <taxon>Alphaproteobacteria</taxon>
        <taxon>Sphingomonadales</taxon>
        <taxon>Sphingomonadaceae</taxon>
        <taxon>Sphingomonas</taxon>
    </lineage>
</organism>
<dbReference type="EMBL" id="BMDW01000005">
    <property type="protein sequence ID" value="GGA42937.1"/>
    <property type="molecule type" value="Genomic_DNA"/>
</dbReference>
<gene>
    <name evidence="5" type="ORF">GCM10011395_11510</name>
</gene>
<dbReference type="PROSITE" id="PS50110">
    <property type="entry name" value="RESPONSE_REGULATORY"/>
    <property type="match status" value="1"/>
</dbReference>
<sequence length="301" mass="32297">MADAPRHPPGPTILVVDDTLESLSFLTAALEGAGMTVVVASDGTAALQSLALFVPDLVIMDAMMPVMDGFETTQRIKADPRLPHVPVIFMTGLTETEHVVRGLAAGGVDYIHKPVIVEELLARIRVHLDNARITKGSQAALDQSGRSLLALDRNGAISWSTPQAMAILVRHFGDAGLPDAFIATLVQLCGSGDHRTVRQAISGGDLEFTLLGQGGSDPWLFRIAELLDGAEQRVLAARHGLTDREAEVLLWISRGKANRQISEILGISPRTVNKHLEQIFEKMGIENRASAAVAAVRTLTN</sequence>
<feature type="domain" description="HTH luxR-type" evidence="3">
    <location>
        <begin position="234"/>
        <end position="299"/>
    </location>
</feature>
<evidence type="ECO:0000256" key="1">
    <source>
        <dbReference type="ARBA" id="ARBA00023125"/>
    </source>
</evidence>
<dbReference type="InterPro" id="IPR036388">
    <property type="entry name" value="WH-like_DNA-bd_sf"/>
</dbReference>
<dbReference type="SUPFAM" id="SSF52172">
    <property type="entry name" value="CheY-like"/>
    <property type="match status" value="1"/>
</dbReference>
<dbReference type="Pfam" id="PF00196">
    <property type="entry name" value="GerE"/>
    <property type="match status" value="1"/>
</dbReference>
<dbReference type="Proteomes" id="UP000618591">
    <property type="component" value="Unassembled WGS sequence"/>
</dbReference>
<evidence type="ECO:0000256" key="2">
    <source>
        <dbReference type="PROSITE-ProRule" id="PRU00169"/>
    </source>
</evidence>
<dbReference type="SMART" id="SM00448">
    <property type="entry name" value="REC"/>
    <property type="match status" value="1"/>
</dbReference>
<feature type="domain" description="Response regulatory" evidence="4">
    <location>
        <begin position="12"/>
        <end position="128"/>
    </location>
</feature>
<proteinExistence type="predicted"/>
<name>A0ABQ1GFY6_9SPHN</name>
<accession>A0ABQ1GFY6</accession>
<dbReference type="PANTHER" id="PTHR43214">
    <property type="entry name" value="TWO-COMPONENT RESPONSE REGULATOR"/>
    <property type="match status" value="1"/>
</dbReference>
<dbReference type="InterPro" id="IPR016032">
    <property type="entry name" value="Sig_transdc_resp-reg_C-effctor"/>
</dbReference>